<comment type="caution">
    <text evidence="1">The sequence shown here is derived from an EMBL/GenBank/DDBJ whole genome shotgun (WGS) entry which is preliminary data.</text>
</comment>
<evidence type="ECO:0008006" key="3">
    <source>
        <dbReference type="Google" id="ProtNLM"/>
    </source>
</evidence>
<dbReference type="Proteomes" id="UP001431209">
    <property type="component" value="Unassembled WGS sequence"/>
</dbReference>
<evidence type="ECO:0000313" key="2">
    <source>
        <dbReference type="Proteomes" id="UP001431209"/>
    </source>
</evidence>
<name>A0AAW2ZBM2_9EUKA</name>
<evidence type="ECO:0000313" key="1">
    <source>
        <dbReference type="EMBL" id="KAL0486880.1"/>
    </source>
</evidence>
<organism evidence="1 2">
    <name type="scientific">Acrasis kona</name>
    <dbReference type="NCBI Taxonomy" id="1008807"/>
    <lineage>
        <taxon>Eukaryota</taxon>
        <taxon>Discoba</taxon>
        <taxon>Heterolobosea</taxon>
        <taxon>Tetramitia</taxon>
        <taxon>Eutetramitia</taxon>
        <taxon>Acrasidae</taxon>
        <taxon>Acrasis</taxon>
    </lineage>
</organism>
<dbReference type="AlphaFoldDB" id="A0AAW2ZBM2"/>
<sequence length="147" mass="17346">MSEEELNITSYEMFLLSTKFHSILSSEDLATAIVTIRQNLDFSPQHHHVIIRDLIIDKNLFNVLSVSTEPEQYSTSKLRKSSQKDFFQNQLDKMKSWRYRWELFVTFVGTKERKVSFLERQLLVYCNCLISSIMDNQTKQPICINNT</sequence>
<proteinExistence type="predicted"/>
<protein>
    <recommendedName>
        <fullName evidence="3">Maturase K</fullName>
    </recommendedName>
</protein>
<reference evidence="1 2" key="1">
    <citation type="submission" date="2024-03" db="EMBL/GenBank/DDBJ databases">
        <title>The Acrasis kona genome and developmental transcriptomes reveal deep origins of eukaryotic multicellular pathways.</title>
        <authorList>
            <person name="Sheikh S."/>
            <person name="Fu C.-J."/>
            <person name="Brown M.W."/>
            <person name="Baldauf S.L."/>
        </authorList>
    </citation>
    <scope>NUCLEOTIDE SEQUENCE [LARGE SCALE GENOMIC DNA]</scope>
    <source>
        <strain evidence="1 2">ATCC MYA-3509</strain>
    </source>
</reference>
<accession>A0AAW2ZBM2</accession>
<feature type="non-terminal residue" evidence="1">
    <location>
        <position position="147"/>
    </location>
</feature>
<keyword evidence="2" id="KW-1185">Reference proteome</keyword>
<dbReference type="EMBL" id="JAOPGA020001276">
    <property type="protein sequence ID" value="KAL0486880.1"/>
    <property type="molecule type" value="Genomic_DNA"/>
</dbReference>
<gene>
    <name evidence="1" type="ORF">AKO1_001215</name>
</gene>